<organism evidence="2">
    <name type="scientific">marine sediment metagenome</name>
    <dbReference type="NCBI Taxonomy" id="412755"/>
    <lineage>
        <taxon>unclassified sequences</taxon>
        <taxon>metagenomes</taxon>
        <taxon>ecological metagenomes</taxon>
    </lineage>
</organism>
<dbReference type="AlphaFoldDB" id="X1V962"/>
<comment type="caution">
    <text evidence="2">The sequence shown here is derived from an EMBL/GenBank/DDBJ whole genome shotgun (WGS) entry which is preliminary data.</text>
</comment>
<dbReference type="Pfam" id="PF05157">
    <property type="entry name" value="MshEN"/>
    <property type="match status" value="1"/>
</dbReference>
<name>X1V962_9ZZZZ</name>
<reference evidence="2" key="1">
    <citation type="journal article" date="2014" name="Front. Microbiol.">
        <title>High frequency of phylogenetically diverse reductive dehalogenase-homologous genes in deep subseafloor sedimentary metagenomes.</title>
        <authorList>
            <person name="Kawai M."/>
            <person name="Futagami T."/>
            <person name="Toyoda A."/>
            <person name="Takaki Y."/>
            <person name="Nishi S."/>
            <person name="Hori S."/>
            <person name="Arai W."/>
            <person name="Tsubouchi T."/>
            <person name="Morono Y."/>
            <person name="Uchiyama I."/>
            <person name="Ito T."/>
            <person name="Fujiyama A."/>
            <person name="Inagaki F."/>
            <person name="Takami H."/>
        </authorList>
    </citation>
    <scope>NUCLEOTIDE SEQUENCE</scope>
    <source>
        <strain evidence="2">Expedition CK06-06</strain>
    </source>
</reference>
<feature type="non-terminal residue" evidence="2">
    <location>
        <position position="136"/>
    </location>
</feature>
<dbReference type="InterPro" id="IPR007831">
    <property type="entry name" value="T2SS_GspE_N"/>
</dbReference>
<evidence type="ECO:0000259" key="1">
    <source>
        <dbReference type="Pfam" id="PF05157"/>
    </source>
</evidence>
<gene>
    <name evidence="2" type="ORF">S12H4_51319</name>
</gene>
<accession>X1V962</accession>
<protein>
    <recommendedName>
        <fullName evidence="1">Type II secretion system protein GspE N-terminal domain-containing protein</fullName>
    </recommendedName>
</protein>
<dbReference type="EMBL" id="BARW01032419">
    <property type="protein sequence ID" value="GAJ13042.1"/>
    <property type="molecule type" value="Genomic_DNA"/>
</dbReference>
<feature type="domain" description="Type II secretion system protein GspE N-terminal" evidence="1">
    <location>
        <begin position="64"/>
        <end position="135"/>
    </location>
</feature>
<evidence type="ECO:0000313" key="2">
    <source>
        <dbReference type="EMBL" id="GAJ13042.1"/>
    </source>
</evidence>
<proteinExistence type="predicted"/>
<sequence length="136" mass="15433">MKRPVIAKREKLGEMLVRQGKITPEQMTEFLRIQKETSQPLGQVLVENEVLTKEELSYVLGEQLGIPHVWLRKGLVDPRIVDILPKDKALSYQVIPMFCVNNVLTLATADPHSIFVFDEVSKITKMPVLPVLSRAD</sequence>
<dbReference type="Gene3D" id="3.30.300.160">
    <property type="entry name" value="Type II secretion system, protein E, N-terminal domain"/>
    <property type="match status" value="1"/>
</dbReference>
<dbReference type="SUPFAM" id="SSF160246">
    <property type="entry name" value="EspE N-terminal domain-like"/>
    <property type="match status" value="1"/>
</dbReference>
<dbReference type="InterPro" id="IPR037257">
    <property type="entry name" value="T2SS_E_N_sf"/>
</dbReference>